<dbReference type="NCBIfam" id="NF005688">
    <property type="entry name" value="PRK07488.1"/>
    <property type="match status" value="1"/>
</dbReference>
<name>A0AAX2RJY9_BURCE</name>
<dbReference type="Pfam" id="PF01425">
    <property type="entry name" value="Amidase"/>
    <property type="match status" value="1"/>
</dbReference>
<protein>
    <submittedName>
        <fullName evidence="2">Indoleacetamide hydrolase</fullName>
    </submittedName>
</protein>
<accession>A0AAX2RJY9</accession>
<organism evidence="2 3">
    <name type="scientific">Burkholderia cepacia</name>
    <name type="common">Pseudomonas cepacia</name>
    <dbReference type="NCBI Taxonomy" id="292"/>
    <lineage>
        <taxon>Bacteria</taxon>
        <taxon>Pseudomonadati</taxon>
        <taxon>Pseudomonadota</taxon>
        <taxon>Betaproteobacteria</taxon>
        <taxon>Burkholderiales</taxon>
        <taxon>Burkholderiaceae</taxon>
        <taxon>Burkholderia</taxon>
        <taxon>Burkholderia cepacia complex</taxon>
    </lineage>
</organism>
<reference evidence="2 3" key="1">
    <citation type="submission" date="2019-03" db="EMBL/GenBank/DDBJ databases">
        <title>Burkholderia cepacia outbreak.</title>
        <authorList>
            <person name="Farzana R."/>
            <person name="Walsh T.R."/>
        </authorList>
    </citation>
    <scope>NUCLEOTIDE SEQUENCE [LARGE SCALE GENOMIC DNA]</scope>
    <source>
        <strain evidence="3">d13</strain>
    </source>
</reference>
<dbReference type="InterPro" id="IPR023631">
    <property type="entry name" value="Amidase_dom"/>
</dbReference>
<dbReference type="PROSITE" id="PS00571">
    <property type="entry name" value="AMIDASES"/>
    <property type="match status" value="1"/>
</dbReference>
<dbReference type="PANTHER" id="PTHR11895">
    <property type="entry name" value="TRANSAMIDASE"/>
    <property type="match status" value="1"/>
</dbReference>
<dbReference type="EMBL" id="SNSQ01000025">
    <property type="protein sequence ID" value="TEU44475.1"/>
    <property type="molecule type" value="Genomic_DNA"/>
</dbReference>
<dbReference type="GO" id="GO:0004190">
    <property type="term" value="F:aspartic-type endopeptidase activity"/>
    <property type="evidence" value="ECO:0007669"/>
    <property type="project" value="InterPro"/>
</dbReference>
<dbReference type="SUPFAM" id="SSF75304">
    <property type="entry name" value="Amidase signature (AS) enzymes"/>
    <property type="match status" value="1"/>
</dbReference>
<dbReference type="AlphaFoldDB" id="A0AAX2RJY9"/>
<dbReference type="PANTHER" id="PTHR11895:SF151">
    <property type="entry name" value="GLUTAMYL-TRNA(GLN) AMIDOTRANSFERASE SUBUNIT A"/>
    <property type="match status" value="1"/>
</dbReference>
<keyword evidence="2" id="KW-0378">Hydrolase</keyword>
<dbReference type="InterPro" id="IPR001969">
    <property type="entry name" value="Aspartic_peptidase_AS"/>
</dbReference>
<evidence type="ECO:0000313" key="3">
    <source>
        <dbReference type="Proteomes" id="UP000298234"/>
    </source>
</evidence>
<comment type="caution">
    <text evidence="2">The sequence shown here is derived from an EMBL/GenBank/DDBJ whole genome shotgun (WGS) entry which is preliminary data.</text>
</comment>
<dbReference type="RefSeq" id="WP_134319391.1">
    <property type="nucleotide sequence ID" value="NZ_SNSF01000020.1"/>
</dbReference>
<evidence type="ECO:0000313" key="2">
    <source>
        <dbReference type="EMBL" id="TEU44475.1"/>
    </source>
</evidence>
<dbReference type="InterPro" id="IPR036928">
    <property type="entry name" value="AS_sf"/>
</dbReference>
<dbReference type="PROSITE" id="PS00141">
    <property type="entry name" value="ASP_PROTEASE"/>
    <property type="match status" value="1"/>
</dbReference>
<gene>
    <name evidence="2" type="primary">iaaH</name>
    <name evidence="2" type="ORF">E3D37_21750</name>
</gene>
<sequence>MAILETLTLTEARNAILRRAFSCVEYAYALIERHARWRYLNGFTCVDEARLLAEAARCDRDLATSATPHALLGLPIAIKDNIDTACLPTGNGTLALHNRVPPQHAPVVARLLAHGALIAGKANLHELAFGVSGNNRVTGAVRNPYDFNRIPGGSSSGSGALVGAGVVPAALGTDTGGSVRIPAALCGAVGLRPTVGRYPSGGVAPISRTRDTVGPIARSVEDIALLDAILSGTGAPTSMPARSASRPVRLAVPRTTFWRGLAPDVDAVANAAVAKLEQAGFECVDLDLNDYPGFFDDEPAVIAMYEFRSSMHAYLVENGYDLSVDDIVANVGSPDVARIARHVTGPDGIGEAAYRTALDRRTRSRAAYRQCLADSGADALVFPTTIATACPIPAGDTMMLNGETASVFSTYIRNTEPGSNAGVPGMTVPAGLTADGLPVGLALDGAAGTDRELIAVALEVERVLGRLPAPDDGFGVEGRLGGVSGLTPCRRAVAVDGAAAELPKPAALAAKPASACTTGEFL</sequence>
<evidence type="ECO:0000259" key="1">
    <source>
        <dbReference type="Pfam" id="PF01425"/>
    </source>
</evidence>
<dbReference type="InterPro" id="IPR020556">
    <property type="entry name" value="Amidase_CS"/>
</dbReference>
<proteinExistence type="predicted"/>
<dbReference type="Proteomes" id="UP000298234">
    <property type="component" value="Unassembled WGS sequence"/>
</dbReference>
<dbReference type="InterPro" id="IPR000120">
    <property type="entry name" value="Amidase"/>
</dbReference>
<dbReference type="Gene3D" id="3.90.1300.10">
    <property type="entry name" value="Amidase signature (AS) domain"/>
    <property type="match status" value="1"/>
</dbReference>
<dbReference type="GO" id="GO:0006508">
    <property type="term" value="P:proteolysis"/>
    <property type="evidence" value="ECO:0007669"/>
    <property type="project" value="InterPro"/>
</dbReference>
<feature type="domain" description="Amidase" evidence="1">
    <location>
        <begin position="39"/>
        <end position="453"/>
    </location>
</feature>